<accession>A0ABN1XXZ0</accession>
<dbReference type="PANTHER" id="PTHR30011:SF16">
    <property type="entry name" value="C2H2 FINGER DOMAIN TRANSCRIPTION FACTOR (EUROFUNG)-RELATED"/>
    <property type="match status" value="1"/>
</dbReference>
<dbReference type="SUPFAM" id="SSF51679">
    <property type="entry name" value="Bacterial luciferase-like"/>
    <property type="match status" value="1"/>
</dbReference>
<keyword evidence="2" id="KW-0288">FMN</keyword>
<protein>
    <submittedName>
        <fullName evidence="7">NtaA/DmoA family FMN-dependent monooxygenase</fullName>
    </submittedName>
</protein>
<dbReference type="Gene3D" id="3.20.20.30">
    <property type="entry name" value="Luciferase-like domain"/>
    <property type="match status" value="1"/>
</dbReference>
<name>A0ABN1XXZ0_9PSEU</name>
<keyword evidence="4 7" id="KW-0503">Monooxygenase</keyword>
<comment type="caution">
    <text evidence="7">The sequence shown here is derived from an EMBL/GenBank/DDBJ whole genome shotgun (WGS) entry which is preliminary data.</text>
</comment>
<keyword evidence="8" id="KW-1185">Reference proteome</keyword>
<sequence>MFHMGWFLGTGFGVYNWNGQWSGNAGSDVGRPGLFVDMAVSLERAGFDYMMLEDSSVLPNIYKGTFESSVHDGGTIRFDPVPLVPLLAAATRHIGIIATVATTFYPPFLAARLFSTLDNITEGRVGLNLVTASPHQAAQNYGLDQHVEHDERYLMADEWVRCVKSLWDSWEPDAVVLDEHKGLFADHTKIHTADFEGRWFRSRGPLNTVPGPQRHPVICQAGGSPAGRDFGAAHADTIIAAVRGAAEMKAYRDDISARMIAAGRDPSEAKVLFLIAPVLADTKEEALAKQARQQRAKEENIEAILAGMSYFTSTDFSRYDLDEPFPDLSGNNGHRSTMNDYQRSGTTLREAIMNHTVQESVELVGTPDEVAGRMDEYMVEAGGDGYLVAMPVTRKNITEIADGLAPELRKRGLIRSEYEHPTFRQNLLAY</sequence>
<dbReference type="GO" id="GO:0004497">
    <property type="term" value="F:monooxygenase activity"/>
    <property type="evidence" value="ECO:0007669"/>
    <property type="project" value="UniProtKB-KW"/>
</dbReference>
<evidence type="ECO:0000256" key="3">
    <source>
        <dbReference type="ARBA" id="ARBA00023002"/>
    </source>
</evidence>
<evidence type="ECO:0000259" key="6">
    <source>
        <dbReference type="Pfam" id="PF00296"/>
    </source>
</evidence>
<evidence type="ECO:0000313" key="8">
    <source>
        <dbReference type="Proteomes" id="UP001501414"/>
    </source>
</evidence>
<reference evidence="7 8" key="1">
    <citation type="journal article" date="2019" name="Int. J. Syst. Evol. Microbiol.">
        <title>The Global Catalogue of Microorganisms (GCM) 10K type strain sequencing project: providing services to taxonomists for standard genome sequencing and annotation.</title>
        <authorList>
            <consortium name="The Broad Institute Genomics Platform"/>
            <consortium name="The Broad Institute Genome Sequencing Center for Infectious Disease"/>
            <person name="Wu L."/>
            <person name="Ma J."/>
        </authorList>
    </citation>
    <scope>NUCLEOTIDE SEQUENCE [LARGE SCALE GENOMIC DNA]</scope>
    <source>
        <strain evidence="7 8">JCM 11896</strain>
    </source>
</reference>
<proteinExistence type="inferred from homology"/>
<evidence type="ECO:0000256" key="5">
    <source>
        <dbReference type="ARBA" id="ARBA00033748"/>
    </source>
</evidence>
<dbReference type="InterPro" id="IPR011251">
    <property type="entry name" value="Luciferase-like_dom"/>
</dbReference>
<evidence type="ECO:0000256" key="2">
    <source>
        <dbReference type="ARBA" id="ARBA00022643"/>
    </source>
</evidence>
<evidence type="ECO:0000313" key="7">
    <source>
        <dbReference type="EMBL" id="GAA1391316.1"/>
    </source>
</evidence>
<dbReference type="Proteomes" id="UP001501414">
    <property type="component" value="Unassembled WGS sequence"/>
</dbReference>
<dbReference type="PANTHER" id="PTHR30011">
    <property type="entry name" value="ALKANESULFONATE MONOOXYGENASE-RELATED"/>
    <property type="match status" value="1"/>
</dbReference>
<comment type="similarity">
    <text evidence="5">Belongs to the NtaA/SnaA/DszA monooxygenase family.</text>
</comment>
<gene>
    <name evidence="7" type="ORF">GCM10009613_33560</name>
</gene>
<evidence type="ECO:0000256" key="4">
    <source>
        <dbReference type="ARBA" id="ARBA00023033"/>
    </source>
</evidence>
<dbReference type="InterPro" id="IPR036661">
    <property type="entry name" value="Luciferase-like_sf"/>
</dbReference>
<dbReference type="PIRSF" id="PIRSF000337">
    <property type="entry name" value="NTA_MOA"/>
    <property type="match status" value="1"/>
</dbReference>
<dbReference type="NCBIfam" id="TIGR03860">
    <property type="entry name" value="FMN_nitrolo"/>
    <property type="match status" value="1"/>
</dbReference>
<feature type="domain" description="Luciferase-like" evidence="6">
    <location>
        <begin position="26"/>
        <end position="384"/>
    </location>
</feature>
<dbReference type="EMBL" id="BAAAJK010000013">
    <property type="protein sequence ID" value="GAA1391316.1"/>
    <property type="molecule type" value="Genomic_DNA"/>
</dbReference>
<evidence type="ECO:0000256" key="1">
    <source>
        <dbReference type="ARBA" id="ARBA00022630"/>
    </source>
</evidence>
<dbReference type="InterPro" id="IPR051260">
    <property type="entry name" value="Diverse_substr_monoxygenases"/>
</dbReference>
<dbReference type="Pfam" id="PF00296">
    <property type="entry name" value="Bac_luciferase"/>
    <property type="match status" value="1"/>
</dbReference>
<organism evidence="7 8">
    <name type="scientific">Pseudonocardia kongjuensis</name>
    <dbReference type="NCBI Taxonomy" id="102227"/>
    <lineage>
        <taxon>Bacteria</taxon>
        <taxon>Bacillati</taxon>
        <taxon>Actinomycetota</taxon>
        <taxon>Actinomycetes</taxon>
        <taxon>Pseudonocardiales</taxon>
        <taxon>Pseudonocardiaceae</taxon>
        <taxon>Pseudonocardia</taxon>
    </lineage>
</organism>
<dbReference type="InterPro" id="IPR016215">
    <property type="entry name" value="NTA_MOA"/>
</dbReference>
<keyword evidence="3" id="KW-0560">Oxidoreductase</keyword>
<keyword evidence="1" id="KW-0285">Flavoprotein</keyword>